<evidence type="ECO:0000313" key="3">
    <source>
        <dbReference type="Proteomes" id="UP000247150"/>
    </source>
</evidence>
<protein>
    <recommendedName>
        <fullName evidence="4">YrhC-like protein</fullName>
    </recommendedName>
</protein>
<dbReference type="EMBL" id="QGTW01000004">
    <property type="protein sequence ID" value="PWW29513.1"/>
    <property type="molecule type" value="Genomic_DNA"/>
</dbReference>
<feature type="transmembrane region" description="Helical" evidence="1">
    <location>
        <begin position="12"/>
        <end position="36"/>
    </location>
</feature>
<keyword evidence="1" id="KW-0472">Membrane</keyword>
<accession>A0A2V3A0S1</accession>
<organism evidence="2 3">
    <name type="scientific">Cytobacillus oceanisediminis</name>
    <dbReference type="NCBI Taxonomy" id="665099"/>
    <lineage>
        <taxon>Bacteria</taxon>
        <taxon>Bacillati</taxon>
        <taxon>Bacillota</taxon>
        <taxon>Bacilli</taxon>
        <taxon>Bacillales</taxon>
        <taxon>Bacillaceae</taxon>
        <taxon>Cytobacillus</taxon>
    </lineage>
</organism>
<keyword evidence="1" id="KW-1133">Transmembrane helix</keyword>
<keyword evidence="1" id="KW-0812">Transmembrane</keyword>
<dbReference type="AlphaFoldDB" id="A0A2V3A0S1"/>
<gene>
    <name evidence="2" type="ORF">DFO73_104146</name>
</gene>
<evidence type="ECO:0000313" key="2">
    <source>
        <dbReference type="EMBL" id="PWW29513.1"/>
    </source>
</evidence>
<proteinExistence type="predicted"/>
<evidence type="ECO:0008006" key="4">
    <source>
        <dbReference type="Google" id="ProtNLM"/>
    </source>
</evidence>
<name>A0A2V3A0S1_9BACI</name>
<sequence length="70" mass="8221">MFKRKRYTAKEFRAMSVIYFIISGFLLIGIIPAFIFEGLEKTMLFPFILMLTSLITGILYRIRGHRVESN</sequence>
<feature type="transmembrane region" description="Helical" evidence="1">
    <location>
        <begin position="42"/>
        <end position="62"/>
    </location>
</feature>
<evidence type="ECO:0000256" key="1">
    <source>
        <dbReference type="SAM" id="Phobius"/>
    </source>
</evidence>
<comment type="caution">
    <text evidence="2">The sequence shown here is derived from an EMBL/GenBank/DDBJ whole genome shotgun (WGS) entry which is preliminary data.</text>
</comment>
<dbReference type="Proteomes" id="UP000247150">
    <property type="component" value="Unassembled WGS sequence"/>
</dbReference>
<reference evidence="2 3" key="1">
    <citation type="submission" date="2018-05" db="EMBL/GenBank/DDBJ databases">
        <title>Freshwater and sediment microbial communities from various areas in North America, analyzing microbe dynamics in response to fracking.</title>
        <authorList>
            <person name="Lamendella R."/>
        </authorList>
    </citation>
    <scope>NUCLEOTIDE SEQUENCE [LARGE SCALE GENOMIC DNA]</scope>
    <source>
        <strain evidence="2 3">15_TX</strain>
    </source>
</reference>